<sequence>MVQVPPLANQFSVVFCPRIFGINLPDIFPWDMAFQKVAGIGSSIAMRKFNEGGENLFVHRLPDRVEYENLVLERGLVLIPSKAIIGLSFSPVTKLFVDAMEKMEFDPCDVLVILHGTEFIPLAAWKFRNAFPVKWKISDFNASDEAIVVDHMELAFQTMWSVRI</sequence>
<dbReference type="EMBL" id="QJPH01000438">
    <property type="protein sequence ID" value="PZN74036.1"/>
    <property type="molecule type" value="Genomic_DNA"/>
</dbReference>
<dbReference type="Proteomes" id="UP000249396">
    <property type="component" value="Unassembled WGS sequence"/>
</dbReference>
<protein>
    <submittedName>
        <fullName evidence="1">Phage tail protein</fullName>
    </submittedName>
</protein>
<evidence type="ECO:0000313" key="2">
    <source>
        <dbReference type="Proteomes" id="UP000249396"/>
    </source>
</evidence>
<dbReference type="InterPro" id="IPR010667">
    <property type="entry name" value="Phage_T4_Gp19"/>
</dbReference>
<comment type="caution">
    <text evidence="1">The sequence shown here is derived from an EMBL/GenBank/DDBJ whole genome shotgun (WGS) entry which is preliminary data.</text>
</comment>
<evidence type="ECO:0000313" key="1">
    <source>
        <dbReference type="EMBL" id="PZN74036.1"/>
    </source>
</evidence>
<dbReference type="InterPro" id="IPR011747">
    <property type="entry name" value="CHP02241"/>
</dbReference>
<proteinExistence type="predicted"/>
<dbReference type="NCBIfam" id="TIGR02241">
    <property type="entry name" value="conserved hypothetical phage tail region protein"/>
    <property type="match status" value="1"/>
</dbReference>
<dbReference type="AlphaFoldDB" id="A0A2W4QSA1"/>
<organism evidence="1 2">
    <name type="scientific">Candidatus Methylumidiphilus alinenensis</name>
    <dbReference type="NCBI Taxonomy" id="2202197"/>
    <lineage>
        <taxon>Bacteria</taxon>
        <taxon>Pseudomonadati</taxon>
        <taxon>Pseudomonadota</taxon>
        <taxon>Gammaproteobacteria</taxon>
        <taxon>Methylococcales</taxon>
        <taxon>Candidatus Methylumidiphilus</taxon>
    </lineage>
</organism>
<name>A0A2W4QSA1_9GAMM</name>
<reference evidence="1 2" key="1">
    <citation type="journal article" date="2018" name="Aquat. Microb. Ecol.">
        <title>Gammaproteobacterial methanotrophs dominate.</title>
        <authorList>
            <person name="Rissanen A.J."/>
            <person name="Saarenheimo J."/>
            <person name="Tiirola M."/>
            <person name="Peura S."/>
            <person name="Aalto S.L."/>
            <person name="Karvinen A."/>
            <person name="Nykanen H."/>
        </authorList>
    </citation>
    <scope>NUCLEOTIDE SEQUENCE [LARGE SCALE GENOMIC DNA]</scope>
    <source>
        <strain evidence="1">AMbin10</strain>
    </source>
</reference>
<gene>
    <name evidence="1" type="ORF">DM484_21825</name>
</gene>
<dbReference type="GO" id="GO:0005198">
    <property type="term" value="F:structural molecule activity"/>
    <property type="evidence" value="ECO:0007669"/>
    <property type="project" value="InterPro"/>
</dbReference>
<dbReference type="Pfam" id="PF06841">
    <property type="entry name" value="Phage_T4_gp19"/>
    <property type="match status" value="1"/>
</dbReference>
<accession>A0A2W4QSA1</accession>